<reference evidence="3 4" key="1">
    <citation type="submission" date="2019-08" db="EMBL/GenBank/DDBJ databases">
        <title>Draft genome sequences of two oriental melons (Cucumis melo L. var makuwa).</title>
        <authorList>
            <person name="Kwon S.-Y."/>
        </authorList>
    </citation>
    <scope>NUCLEOTIDE SEQUENCE [LARGE SCALE GENOMIC DNA]</scope>
    <source>
        <strain evidence="4">cv. Chang Bougi</strain>
        <tissue evidence="3">Leaf</tissue>
    </source>
</reference>
<evidence type="ECO:0000256" key="1">
    <source>
        <dbReference type="SAM" id="Coils"/>
    </source>
</evidence>
<organism evidence="3 4">
    <name type="scientific">Cucumis melo var. makuwa</name>
    <name type="common">Oriental melon</name>
    <dbReference type="NCBI Taxonomy" id="1194695"/>
    <lineage>
        <taxon>Eukaryota</taxon>
        <taxon>Viridiplantae</taxon>
        <taxon>Streptophyta</taxon>
        <taxon>Embryophyta</taxon>
        <taxon>Tracheophyta</taxon>
        <taxon>Spermatophyta</taxon>
        <taxon>Magnoliopsida</taxon>
        <taxon>eudicotyledons</taxon>
        <taxon>Gunneridae</taxon>
        <taxon>Pentapetalae</taxon>
        <taxon>rosids</taxon>
        <taxon>fabids</taxon>
        <taxon>Cucurbitales</taxon>
        <taxon>Cucurbitaceae</taxon>
        <taxon>Benincaseae</taxon>
        <taxon>Cucumis</taxon>
    </lineage>
</organism>
<feature type="coiled-coil region" evidence="1">
    <location>
        <begin position="3"/>
        <end position="37"/>
    </location>
</feature>
<dbReference type="AlphaFoldDB" id="A0A5D3DIJ9"/>
<dbReference type="Proteomes" id="UP000321947">
    <property type="component" value="Unassembled WGS sequence"/>
</dbReference>
<gene>
    <name evidence="3" type="ORF">E5676_scaffold142G003460</name>
</gene>
<keyword evidence="1" id="KW-0175">Coiled coil</keyword>
<protein>
    <submittedName>
        <fullName evidence="3">Retrotransposon protein</fullName>
    </submittedName>
</protein>
<proteinExistence type="predicted"/>
<accession>A0A5D3DIJ9</accession>
<feature type="compositionally biased region" description="Basic and acidic residues" evidence="2">
    <location>
        <begin position="41"/>
        <end position="50"/>
    </location>
</feature>
<evidence type="ECO:0000256" key="2">
    <source>
        <dbReference type="SAM" id="MobiDB-lite"/>
    </source>
</evidence>
<sequence length="134" mass="15498">MAQKEWEDRLETNEKEIREFKELMLSLLKSMENLSEEFKESSRAKLREESCASDGSGLKGKGKIRETDMTSGFARGSSDKSKYKKLEIPVFSGENSELWVYRAKHYFDINELANEEKVKVAVVSFGQDAVNWFR</sequence>
<evidence type="ECO:0000313" key="4">
    <source>
        <dbReference type="Proteomes" id="UP000321947"/>
    </source>
</evidence>
<name>A0A5D3DIJ9_CUCMM</name>
<evidence type="ECO:0000313" key="3">
    <source>
        <dbReference type="EMBL" id="TYK23288.1"/>
    </source>
</evidence>
<feature type="region of interest" description="Disordered" evidence="2">
    <location>
        <begin position="41"/>
        <end position="64"/>
    </location>
</feature>
<dbReference type="EMBL" id="SSTD01004586">
    <property type="protein sequence ID" value="TYK23288.1"/>
    <property type="molecule type" value="Genomic_DNA"/>
</dbReference>
<comment type="caution">
    <text evidence="3">The sequence shown here is derived from an EMBL/GenBank/DDBJ whole genome shotgun (WGS) entry which is preliminary data.</text>
</comment>